<organism evidence="10 11">
    <name type="scientific">Paraburkholderia sprentiae WSM5005</name>
    <dbReference type="NCBI Taxonomy" id="754502"/>
    <lineage>
        <taxon>Bacteria</taxon>
        <taxon>Pseudomonadati</taxon>
        <taxon>Pseudomonadota</taxon>
        <taxon>Betaproteobacteria</taxon>
        <taxon>Burkholderiales</taxon>
        <taxon>Burkholderiaceae</taxon>
        <taxon>Paraburkholderia</taxon>
    </lineage>
</organism>
<dbReference type="CDD" id="cd03219">
    <property type="entry name" value="ABC_Mj1267_LivG_branched"/>
    <property type="match status" value="1"/>
</dbReference>
<dbReference type="OrthoDB" id="5290247at2"/>
<dbReference type="GO" id="GO:0015658">
    <property type="term" value="F:branched-chain amino acid transmembrane transporter activity"/>
    <property type="evidence" value="ECO:0007669"/>
    <property type="project" value="TreeGrafter"/>
</dbReference>
<feature type="compositionally biased region" description="Polar residues" evidence="8">
    <location>
        <begin position="494"/>
        <end position="516"/>
    </location>
</feature>
<dbReference type="PANTHER" id="PTHR43820:SF4">
    <property type="entry name" value="HIGH-AFFINITY BRANCHED-CHAIN AMINO ACID TRANSPORT ATP-BINDING PROTEIN LIVF"/>
    <property type="match status" value="1"/>
</dbReference>
<evidence type="ECO:0000256" key="5">
    <source>
        <dbReference type="ARBA" id="ARBA00022741"/>
    </source>
</evidence>
<keyword evidence="4" id="KW-0472">Membrane</keyword>
<dbReference type="EMBL" id="CP017563">
    <property type="protein sequence ID" value="APA89486.1"/>
    <property type="molecule type" value="Genomic_DNA"/>
</dbReference>
<dbReference type="SMART" id="SM00382">
    <property type="entry name" value="AAA"/>
    <property type="match status" value="2"/>
</dbReference>
<keyword evidence="10" id="KW-0614">Plasmid</keyword>
<feature type="domain" description="ABC transporter" evidence="9">
    <location>
        <begin position="7"/>
        <end position="243"/>
    </location>
</feature>
<reference evidence="10" key="2">
    <citation type="submission" date="2021-06" db="EMBL/GenBank/DDBJ databases">
        <authorList>
            <person name="Rogers T.H."/>
            <person name="Ramsay J.P."/>
            <person name="Wang P."/>
            <person name="Terpolilli J."/>
        </authorList>
    </citation>
    <scope>NUCLEOTIDE SEQUENCE [LARGE SCALE GENOMIC DNA]</scope>
    <source>
        <strain evidence="10">WSM5005</strain>
        <plasmid evidence="10">pl1WSM5005</plasmid>
    </source>
</reference>
<dbReference type="PROSITE" id="PS50893">
    <property type="entry name" value="ABC_TRANSPORTER_2"/>
    <property type="match status" value="2"/>
</dbReference>
<keyword evidence="6 10" id="KW-0067">ATP-binding</keyword>
<keyword evidence="5" id="KW-0547">Nucleotide-binding</keyword>
<dbReference type="Pfam" id="PF12399">
    <property type="entry name" value="BCA_ABC_TP_C"/>
    <property type="match status" value="1"/>
</dbReference>
<feature type="region of interest" description="Disordered" evidence="8">
    <location>
        <begin position="493"/>
        <end position="516"/>
    </location>
</feature>
<evidence type="ECO:0000256" key="1">
    <source>
        <dbReference type="ARBA" id="ARBA00005417"/>
    </source>
</evidence>
<dbReference type="Proteomes" id="UP000179860">
    <property type="component" value="Plasmid pl1WSM5005"/>
</dbReference>
<keyword evidence="7" id="KW-0029">Amino-acid transport</keyword>
<dbReference type="SUPFAM" id="SSF52540">
    <property type="entry name" value="P-loop containing nucleoside triphosphate hydrolases"/>
    <property type="match status" value="2"/>
</dbReference>
<accession>A0A1I9YTF8</accession>
<comment type="similarity">
    <text evidence="1">Belongs to the ABC transporter superfamily.</text>
</comment>
<dbReference type="GO" id="GO:0015807">
    <property type="term" value="P:L-amino acid transport"/>
    <property type="evidence" value="ECO:0007669"/>
    <property type="project" value="TreeGrafter"/>
</dbReference>
<evidence type="ECO:0000256" key="8">
    <source>
        <dbReference type="SAM" id="MobiDB-lite"/>
    </source>
</evidence>
<evidence type="ECO:0000256" key="6">
    <source>
        <dbReference type="ARBA" id="ARBA00022840"/>
    </source>
</evidence>
<evidence type="ECO:0000256" key="2">
    <source>
        <dbReference type="ARBA" id="ARBA00022448"/>
    </source>
</evidence>
<dbReference type="InterPro" id="IPR032823">
    <property type="entry name" value="BCA_ABC_TP_C"/>
</dbReference>
<dbReference type="PROSITE" id="PS00211">
    <property type="entry name" value="ABC_TRANSPORTER_1"/>
    <property type="match status" value="1"/>
</dbReference>
<dbReference type="AlphaFoldDB" id="A0A1I9YTF8"/>
<evidence type="ECO:0000313" key="11">
    <source>
        <dbReference type="Proteomes" id="UP000179860"/>
    </source>
</evidence>
<reference evidence="10" key="1">
    <citation type="submission" date="2016-09" db="EMBL/GenBank/DDBJ databases">
        <title>The Complete Genome of Burkholderia sprentiae wsm5005.</title>
        <authorList>
            <person name="De Meyer S."/>
            <person name="Wang P."/>
            <person name="Terpolilli J."/>
        </authorList>
    </citation>
    <scope>NUCLEOTIDE SEQUENCE [LARGE SCALE GENOMIC DNA]</scope>
    <source>
        <strain evidence="10">WSM5005</strain>
        <plasmid evidence="10">pl1WSM5005</plasmid>
    </source>
</reference>
<dbReference type="InterPro" id="IPR027417">
    <property type="entry name" value="P-loop_NTPase"/>
</dbReference>
<dbReference type="Gene3D" id="3.40.50.300">
    <property type="entry name" value="P-loop containing nucleotide triphosphate hydrolases"/>
    <property type="match status" value="2"/>
</dbReference>
<proteinExistence type="inferred from homology"/>
<dbReference type="CDD" id="cd03224">
    <property type="entry name" value="ABC_TM1139_LivF_branched"/>
    <property type="match status" value="1"/>
</dbReference>
<evidence type="ECO:0000256" key="7">
    <source>
        <dbReference type="ARBA" id="ARBA00022970"/>
    </source>
</evidence>
<dbReference type="RefSeq" id="WP_027194437.1">
    <property type="nucleotide sequence ID" value="NZ_CP017563.2"/>
</dbReference>
<name>A0A1I9YTF8_9BURK</name>
<dbReference type="InterPro" id="IPR052156">
    <property type="entry name" value="BCAA_Transport_ATP-bd_LivF"/>
</dbReference>
<sequence>MNESPLLSVRGLTKRFGGLVAVKDIGFDIRPGEILGLIGPNGSGKSTVMKLIMGIERPNAGSVKVNGVEMAGWAPHRIARAGVGIVFQHSRPLHRQTVLEHIKLALLPDSLVKLAAEPHVHQRAQEIAARVGLAAVMHRHPATLPFADLRRMEMAKAIARDPQVVLVDEPFAGLTVAESEAFSELIRGFRAEGRAVLLVDHNVKSLSALADRVLAMYLGEHVAEGTAEEVMRNETVRRVYLGGKLELRQRTGAAGDAKPTILEVAGLRVLYDKACALDDVSLHVREGEFVSIVGLNGAGKTTLFNALSGLVRYQGTIRFDGRDLRGMSGAAISRAGLVQCPETRELFGDMTVLENLELGAYHLADTVRAKQLSWLFDLFPILQSRQGQTARTLSGGEQQMLAIARALMAQPKLLILDEPTLGLAPVILEQLSKALESLQKSTPITVVLGEQNVRFALPHADRVYVLEHARIIWEGSASRFEAEMGRGFLEVVPNNGSGATTSGDARTQGQQRRASF</sequence>
<dbReference type="InterPro" id="IPR003593">
    <property type="entry name" value="AAA+_ATPase"/>
</dbReference>
<keyword evidence="11" id="KW-1185">Reference proteome</keyword>
<dbReference type="KEGG" id="pspw:BJG93_28725"/>
<gene>
    <name evidence="10" type="ORF">BJG93_28725</name>
</gene>
<feature type="domain" description="ABC transporter" evidence="9">
    <location>
        <begin position="262"/>
        <end position="493"/>
    </location>
</feature>
<dbReference type="PANTHER" id="PTHR43820">
    <property type="entry name" value="HIGH-AFFINITY BRANCHED-CHAIN AMINO ACID TRANSPORT ATP-BINDING PROTEIN LIVF"/>
    <property type="match status" value="1"/>
</dbReference>
<protein>
    <submittedName>
        <fullName evidence="10">ATP-binding cassette domain-containing protein</fullName>
    </submittedName>
</protein>
<geneLocation type="plasmid" evidence="10 11">
    <name>pl1WSM5005</name>
</geneLocation>
<dbReference type="GO" id="GO:0005524">
    <property type="term" value="F:ATP binding"/>
    <property type="evidence" value="ECO:0007669"/>
    <property type="project" value="UniProtKB-KW"/>
</dbReference>
<keyword evidence="4" id="KW-0997">Cell inner membrane</keyword>
<keyword evidence="2" id="KW-0813">Transport</keyword>
<dbReference type="Pfam" id="PF00005">
    <property type="entry name" value="ABC_tran"/>
    <property type="match status" value="2"/>
</dbReference>
<evidence type="ECO:0000313" key="10">
    <source>
        <dbReference type="EMBL" id="APA89486.1"/>
    </source>
</evidence>
<dbReference type="InterPro" id="IPR017871">
    <property type="entry name" value="ABC_transporter-like_CS"/>
</dbReference>
<evidence type="ECO:0000259" key="9">
    <source>
        <dbReference type="PROSITE" id="PS50893"/>
    </source>
</evidence>
<evidence type="ECO:0000256" key="4">
    <source>
        <dbReference type="ARBA" id="ARBA00022519"/>
    </source>
</evidence>
<keyword evidence="3" id="KW-1003">Cell membrane</keyword>
<dbReference type="GO" id="GO:0016887">
    <property type="term" value="F:ATP hydrolysis activity"/>
    <property type="evidence" value="ECO:0007669"/>
    <property type="project" value="InterPro"/>
</dbReference>
<dbReference type="InterPro" id="IPR003439">
    <property type="entry name" value="ABC_transporter-like_ATP-bd"/>
</dbReference>
<evidence type="ECO:0000256" key="3">
    <source>
        <dbReference type="ARBA" id="ARBA00022475"/>
    </source>
</evidence>